<gene>
    <name evidence="1" type="ORF">METZ01_LOCUS252791</name>
</gene>
<dbReference type="EMBL" id="UINC01067856">
    <property type="protein sequence ID" value="SVB99937.1"/>
    <property type="molecule type" value="Genomic_DNA"/>
</dbReference>
<reference evidence="1" key="1">
    <citation type="submission" date="2018-05" db="EMBL/GenBank/DDBJ databases">
        <authorList>
            <person name="Lanie J.A."/>
            <person name="Ng W.-L."/>
            <person name="Kazmierczak K.M."/>
            <person name="Andrzejewski T.M."/>
            <person name="Davidsen T.M."/>
            <person name="Wayne K.J."/>
            <person name="Tettelin H."/>
            <person name="Glass J.I."/>
            <person name="Rusch D."/>
            <person name="Podicherti R."/>
            <person name="Tsui H.-C.T."/>
            <person name="Winkler M.E."/>
        </authorList>
    </citation>
    <scope>NUCLEOTIDE SEQUENCE</scope>
</reference>
<evidence type="ECO:0000313" key="1">
    <source>
        <dbReference type="EMBL" id="SVB99937.1"/>
    </source>
</evidence>
<feature type="non-terminal residue" evidence="1">
    <location>
        <position position="135"/>
    </location>
</feature>
<dbReference type="AlphaFoldDB" id="A0A382IL38"/>
<accession>A0A382IL38</accession>
<sequence>MRVIPPGNKNPQKPLIIKNFIEGVNRAGDQGLVINSWQIVNADVSVIQGFVHKDSKQTRHLLLRKNVYENQIKLKKKCLIVDSSLFLWADPKQEKTYLRYGFNGIFPNTAEYCNETPDPARWEKIKKDLNVDLKP</sequence>
<protein>
    <submittedName>
        <fullName evidence="1">Uncharacterized protein</fullName>
    </submittedName>
</protein>
<proteinExistence type="predicted"/>
<name>A0A382IL38_9ZZZZ</name>
<organism evidence="1">
    <name type="scientific">marine metagenome</name>
    <dbReference type="NCBI Taxonomy" id="408172"/>
    <lineage>
        <taxon>unclassified sequences</taxon>
        <taxon>metagenomes</taxon>
        <taxon>ecological metagenomes</taxon>
    </lineage>
</organism>